<comment type="similarity">
    <text evidence="1">Belongs to the peptidase S28 family.</text>
</comment>
<protein>
    <submittedName>
        <fullName evidence="7">Serine peptidase</fullName>
    </submittedName>
</protein>
<evidence type="ECO:0000256" key="6">
    <source>
        <dbReference type="SAM" id="SignalP"/>
    </source>
</evidence>
<name>M3D019_SPHMS</name>
<gene>
    <name evidence="7" type="ORF">SEPMUDRAFT_90655</name>
</gene>
<dbReference type="GO" id="GO:0008239">
    <property type="term" value="F:dipeptidyl-peptidase activity"/>
    <property type="evidence" value="ECO:0007669"/>
    <property type="project" value="TreeGrafter"/>
</dbReference>
<feature type="chain" id="PRO_5004032975" evidence="6">
    <location>
        <begin position="18"/>
        <end position="567"/>
    </location>
</feature>
<dbReference type="OrthoDB" id="1735038at2759"/>
<dbReference type="InterPro" id="IPR008758">
    <property type="entry name" value="Peptidase_S28"/>
</dbReference>
<evidence type="ECO:0000256" key="2">
    <source>
        <dbReference type="ARBA" id="ARBA00022670"/>
    </source>
</evidence>
<proteinExistence type="inferred from homology"/>
<dbReference type="GO" id="GO:0006508">
    <property type="term" value="P:proteolysis"/>
    <property type="evidence" value="ECO:0007669"/>
    <property type="project" value="UniProtKB-KW"/>
</dbReference>
<evidence type="ECO:0000256" key="5">
    <source>
        <dbReference type="ARBA" id="ARBA00023180"/>
    </source>
</evidence>
<organism evidence="7 8">
    <name type="scientific">Sphaerulina musiva (strain SO2202)</name>
    <name type="common">Poplar stem canker fungus</name>
    <name type="synonym">Septoria musiva</name>
    <dbReference type="NCBI Taxonomy" id="692275"/>
    <lineage>
        <taxon>Eukaryota</taxon>
        <taxon>Fungi</taxon>
        <taxon>Dikarya</taxon>
        <taxon>Ascomycota</taxon>
        <taxon>Pezizomycotina</taxon>
        <taxon>Dothideomycetes</taxon>
        <taxon>Dothideomycetidae</taxon>
        <taxon>Mycosphaerellales</taxon>
        <taxon>Mycosphaerellaceae</taxon>
        <taxon>Sphaerulina</taxon>
    </lineage>
</organism>
<keyword evidence="4" id="KW-0378">Hydrolase</keyword>
<feature type="signal peptide" evidence="6">
    <location>
        <begin position="1"/>
        <end position="17"/>
    </location>
</feature>
<accession>M3D019</accession>
<dbReference type="HOGENOM" id="CLU_023630_1_0_1"/>
<feature type="non-terminal residue" evidence="7">
    <location>
        <position position="567"/>
    </location>
</feature>
<dbReference type="RefSeq" id="XP_016757954.1">
    <property type="nucleotide sequence ID" value="XM_016910533.1"/>
</dbReference>
<keyword evidence="3 6" id="KW-0732">Signal</keyword>
<keyword evidence="2" id="KW-0645">Protease</keyword>
<dbReference type="eggNOG" id="KOG2182">
    <property type="taxonomic scope" value="Eukaryota"/>
</dbReference>
<dbReference type="GO" id="GO:0070008">
    <property type="term" value="F:serine-type exopeptidase activity"/>
    <property type="evidence" value="ECO:0007669"/>
    <property type="project" value="InterPro"/>
</dbReference>
<dbReference type="EMBL" id="KB456268">
    <property type="protein sequence ID" value="EMF09833.1"/>
    <property type="molecule type" value="Genomic_DNA"/>
</dbReference>
<dbReference type="PANTHER" id="PTHR11010">
    <property type="entry name" value="PROTEASE S28 PRO-X CARBOXYPEPTIDASE-RELATED"/>
    <property type="match status" value="1"/>
</dbReference>
<keyword evidence="8" id="KW-1185">Reference proteome</keyword>
<dbReference type="Gene3D" id="3.40.50.1820">
    <property type="entry name" value="alpha/beta hydrolase"/>
    <property type="match status" value="2"/>
</dbReference>
<evidence type="ECO:0000313" key="7">
    <source>
        <dbReference type="EMBL" id="EMF09833.1"/>
    </source>
</evidence>
<sequence>MKSFFAFCAAAAALVCAESQLAAHSDHNPWDWNGGYPHGGWGTSRHMPGGQKPMQQDYYSNSTFKQLIDHNNPDLGTFDQFYYYDTTYWKGPGSPVILFTPGEVNATRYYSYLGTNRTTGLLAQQIGAATIVLEHRYWGTSTPVTELTTDDMQYLTLENSIKDLTYFAQKVELPFAKHAKSNAKDVPWVTMGGSYSGALSAWTASVDPGTLWAYHASSAPVQAVSDYWGYFLPVQEGMPKNCSKDVSKVIDYMDGVFMNGTAAEQHALKAKFKMADVEHNDDFMAALENGPWLWQGNQFYTGTGFFDWCDYVENAYNVTSLNFTVPGAEGVGLQKALNGYAKWWTEVMLPDYCSAYDYPEFQGPLNTACFDTYNASSPLYTDTSLSNPIDRQWVWMTCNEPFGYWQDGAPTSRPSIVSRLVTADYWIRQCGLYFPPGTNGSTYGLARGRTEAHVNAYTGGWNITSTQRLIYVNGEFDPWRESGVSAELRPGGPLKGSGDVPVEVVTGGFHTSDLITMNGEVNEACREVQERVLKQLGEWVGEWPGEEKGPGGYDGGGGKMMMRKGRV</sequence>
<dbReference type="SUPFAM" id="SSF53474">
    <property type="entry name" value="alpha/beta-Hydrolases"/>
    <property type="match status" value="1"/>
</dbReference>
<evidence type="ECO:0000256" key="3">
    <source>
        <dbReference type="ARBA" id="ARBA00022729"/>
    </source>
</evidence>
<dbReference type="PANTHER" id="PTHR11010:SF23">
    <property type="entry name" value="SERINE PEPTIDASE"/>
    <property type="match status" value="1"/>
</dbReference>
<evidence type="ECO:0000313" key="8">
    <source>
        <dbReference type="Proteomes" id="UP000016931"/>
    </source>
</evidence>
<dbReference type="Proteomes" id="UP000016931">
    <property type="component" value="Unassembled WGS sequence"/>
</dbReference>
<keyword evidence="5" id="KW-0325">Glycoprotein</keyword>
<dbReference type="Pfam" id="PF05577">
    <property type="entry name" value="Peptidase_S28"/>
    <property type="match status" value="2"/>
</dbReference>
<dbReference type="AlphaFoldDB" id="M3D019"/>
<evidence type="ECO:0000256" key="4">
    <source>
        <dbReference type="ARBA" id="ARBA00022801"/>
    </source>
</evidence>
<dbReference type="GeneID" id="27907670"/>
<evidence type="ECO:0000256" key="1">
    <source>
        <dbReference type="ARBA" id="ARBA00011079"/>
    </source>
</evidence>
<reference evidence="7 8" key="1">
    <citation type="journal article" date="2012" name="PLoS Pathog.">
        <title>Diverse lifestyles and strategies of plant pathogenesis encoded in the genomes of eighteen Dothideomycetes fungi.</title>
        <authorList>
            <person name="Ohm R.A."/>
            <person name="Feau N."/>
            <person name="Henrissat B."/>
            <person name="Schoch C.L."/>
            <person name="Horwitz B.A."/>
            <person name="Barry K.W."/>
            <person name="Condon B.J."/>
            <person name="Copeland A.C."/>
            <person name="Dhillon B."/>
            <person name="Glaser F."/>
            <person name="Hesse C.N."/>
            <person name="Kosti I."/>
            <person name="LaButti K."/>
            <person name="Lindquist E.A."/>
            <person name="Lucas S."/>
            <person name="Salamov A.A."/>
            <person name="Bradshaw R.E."/>
            <person name="Ciuffetti L."/>
            <person name="Hamelin R.C."/>
            <person name="Kema G.H.J."/>
            <person name="Lawrence C."/>
            <person name="Scott J.A."/>
            <person name="Spatafora J.W."/>
            <person name="Turgeon B.G."/>
            <person name="de Wit P.J.G.M."/>
            <person name="Zhong S."/>
            <person name="Goodwin S.B."/>
            <person name="Grigoriev I.V."/>
        </authorList>
    </citation>
    <scope>NUCLEOTIDE SEQUENCE [LARGE SCALE GENOMIC DNA]</scope>
    <source>
        <strain evidence="7 8">SO2202</strain>
    </source>
</reference>
<dbReference type="OMA" id="MRYFRNA"/>
<dbReference type="FunFam" id="3.40.50.1820:FF:000165">
    <property type="entry name" value="Serine peptidase, putative"/>
    <property type="match status" value="1"/>
</dbReference>
<dbReference type="InterPro" id="IPR029058">
    <property type="entry name" value="AB_hydrolase_fold"/>
</dbReference>